<keyword evidence="1" id="KW-1133">Transmembrane helix</keyword>
<evidence type="ECO:0000313" key="2">
    <source>
        <dbReference type="EMBL" id="APZ96183.1"/>
    </source>
</evidence>
<dbReference type="STRING" id="1891926.Fuma_05851"/>
<accession>A0A1P8WQ52</accession>
<evidence type="ECO:0000256" key="1">
    <source>
        <dbReference type="SAM" id="Phobius"/>
    </source>
</evidence>
<gene>
    <name evidence="2" type="ORF">Fuma_05851</name>
</gene>
<dbReference type="EMBL" id="CP017641">
    <property type="protein sequence ID" value="APZ96183.1"/>
    <property type="molecule type" value="Genomic_DNA"/>
</dbReference>
<proteinExistence type="predicted"/>
<sequence>MMIETLWTHVVGYGMVIAMMSGIWKSNARRWTRLARVYSAAGPSDCDASNCVSKGMQTVILTGRDIGWNSYKGIATVNVTSEGILFQLMFPFCTFHPPLLIPFRDIQVVPRQWYLFGKTFQLTLARVKDVQIIVHSELIDWIARQTSQLAVEITPEERITHSDRPRTPEVIH</sequence>
<reference evidence="2 3" key="1">
    <citation type="journal article" date="2016" name="Front. Microbiol.">
        <title>Fuerstia marisgermanicae gen. nov., sp. nov., an Unusual Member of the Phylum Planctomycetes from the German Wadden Sea.</title>
        <authorList>
            <person name="Kohn T."/>
            <person name="Heuer A."/>
            <person name="Jogler M."/>
            <person name="Vollmers J."/>
            <person name="Boedeker C."/>
            <person name="Bunk B."/>
            <person name="Rast P."/>
            <person name="Borchert D."/>
            <person name="Glockner I."/>
            <person name="Freese H.M."/>
            <person name="Klenk H.P."/>
            <person name="Overmann J."/>
            <person name="Kaster A.K."/>
            <person name="Rohde M."/>
            <person name="Wiegand S."/>
            <person name="Jogler C."/>
        </authorList>
    </citation>
    <scope>NUCLEOTIDE SEQUENCE [LARGE SCALE GENOMIC DNA]</scope>
    <source>
        <strain evidence="2 3">NH11</strain>
    </source>
</reference>
<name>A0A1P8WQ52_9PLAN</name>
<dbReference type="Proteomes" id="UP000187735">
    <property type="component" value="Chromosome"/>
</dbReference>
<dbReference type="RefSeq" id="WP_077027239.1">
    <property type="nucleotide sequence ID" value="NZ_CP017641.1"/>
</dbReference>
<keyword evidence="1" id="KW-0812">Transmembrane</keyword>
<organism evidence="2 3">
    <name type="scientific">Fuerstiella marisgermanici</name>
    <dbReference type="NCBI Taxonomy" id="1891926"/>
    <lineage>
        <taxon>Bacteria</taxon>
        <taxon>Pseudomonadati</taxon>
        <taxon>Planctomycetota</taxon>
        <taxon>Planctomycetia</taxon>
        <taxon>Planctomycetales</taxon>
        <taxon>Planctomycetaceae</taxon>
        <taxon>Fuerstiella</taxon>
    </lineage>
</organism>
<dbReference type="AlphaFoldDB" id="A0A1P8WQ52"/>
<protein>
    <submittedName>
        <fullName evidence="2">Uncharacterized protein</fullName>
    </submittedName>
</protein>
<keyword evidence="3" id="KW-1185">Reference proteome</keyword>
<keyword evidence="1" id="KW-0472">Membrane</keyword>
<dbReference type="OrthoDB" id="278894at2"/>
<evidence type="ECO:0000313" key="3">
    <source>
        <dbReference type="Proteomes" id="UP000187735"/>
    </source>
</evidence>
<dbReference type="KEGG" id="fmr:Fuma_05851"/>
<feature type="transmembrane region" description="Helical" evidence="1">
    <location>
        <begin position="6"/>
        <end position="24"/>
    </location>
</feature>